<accession>A0A507BV21</accession>
<dbReference type="Proteomes" id="UP000319731">
    <property type="component" value="Unassembled WGS sequence"/>
</dbReference>
<dbReference type="RefSeq" id="XP_031022819.1">
    <property type="nucleotide sequence ID" value="XM_031171216.1"/>
</dbReference>
<sequence>MATVDGIKLHIGSWLVLTSPSHTEQAIYIGTTCLNCRSPPALPCINHTCIANPETICLNSNRTYDIITHAVVIANAITHVRCPPKSSGPAVRVESLASVLGQYGVKVQKYPKKTYVVSDDGIRANALSRLDMGRLLGLPCPWMDADAAGKAWVMWCLTGWCVNGTSFKVRRPVPGDVIYKRFSGVWGEKIDNDQMQQLKKIGFALRHWCIYVGTCCVFCALFPISSEPNSHKPWFPIHTQHLLVCPHCKHPLQPNMVLDRLNEWTNFPDAVEPDPKRKFCVRLTTLDSFLIADQYVYLDNRICGKDNAGRGTIRAIKSMGTKWRRKWRPDSVPDGVDWTLRRAFGELWRLKFPEGEGYNMIRNSCESSKVMAITGAAIGITIGIAWRHHNYTHDIMPRATISDIILPVLSALTFAAICGCMAHYLANKYLESEESLPVPDPTEDAGSAKERIRSDRALLERFFDDYGLR</sequence>
<feature type="transmembrane region" description="Helical" evidence="1">
    <location>
        <begin position="404"/>
        <end position="426"/>
    </location>
</feature>
<gene>
    <name evidence="2" type="ORF">SmJEL517_g05290</name>
</gene>
<keyword evidence="3" id="KW-1185">Reference proteome</keyword>
<feature type="transmembrane region" description="Helical" evidence="1">
    <location>
        <begin position="370"/>
        <end position="389"/>
    </location>
</feature>
<organism evidence="2 3">
    <name type="scientific">Synchytrium microbalum</name>
    <dbReference type="NCBI Taxonomy" id="1806994"/>
    <lineage>
        <taxon>Eukaryota</taxon>
        <taxon>Fungi</taxon>
        <taxon>Fungi incertae sedis</taxon>
        <taxon>Chytridiomycota</taxon>
        <taxon>Chytridiomycota incertae sedis</taxon>
        <taxon>Chytridiomycetes</taxon>
        <taxon>Synchytriales</taxon>
        <taxon>Synchytriaceae</taxon>
        <taxon>Synchytrium</taxon>
    </lineage>
</organism>
<dbReference type="AlphaFoldDB" id="A0A507BV21"/>
<keyword evidence="1" id="KW-1133">Transmembrane helix</keyword>
<evidence type="ECO:0000313" key="3">
    <source>
        <dbReference type="Proteomes" id="UP000319731"/>
    </source>
</evidence>
<feature type="transmembrane region" description="Helical" evidence="1">
    <location>
        <begin position="205"/>
        <end position="224"/>
    </location>
</feature>
<comment type="caution">
    <text evidence="2">The sequence shown here is derived from an EMBL/GenBank/DDBJ whole genome shotgun (WGS) entry which is preliminary data.</text>
</comment>
<keyword evidence="1" id="KW-0472">Membrane</keyword>
<protein>
    <submittedName>
        <fullName evidence="2">Uncharacterized protein</fullName>
    </submittedName>
</protein>
<reference evidence="2 3" key="1">
    <citation type="journal article" date="2019" name="Sci. Rep.">
        <title>Comparative genomics of chytrid fungi reveal insights into the obligate biotrophic and pathogenic lifestyle of Synchytrium endobioticum.</title>
        <authorList>
            <person name="van de Vossenberg B.T.L.H."/>
            <person name="Warris S."/>
            <person name="Nguyen H.D.T."/>
            <person name="van Gent-Pelzer M.P.E."/>
            <person name="Joly D.L."/>
            <person name="van de Geest H.C."/>
            <person name="Bonants P.J.M."/>
            <person name="Smith D.S."/>
            <person name="Levesque C.A."/>
            <person name="van der Lee T.A.J."/>
        </authorList>
    </citation>
    <scope>NUCLEOTIDE SEQUENCE [LARGE SCALE GENOMIC DNA]</scope>
    <source>
        <strain evidence="2 3">JEL517</strain>
    </source>
</reference>
<dbReference type="GeneID" id="42006513"/>
<name>A0A507BV21_9FUNG</name>
<dbReference type="EMBL" id="QEAO01000046">
    <property type="protein sequence ID" value="TPX31372.1"/>
    <property type="molecule type" value="Genomic_DNA"/>
</dbReference>
<keyword evidence="1" id="KW-0812">Transmembrane</keyword>
<proteinExistence type="predicted"/>
<evidence type="ECO:0000256" key="1">
    <source>
        <dbReference type="SAM" id="Phobius"/>
    </source>
</evidence>
<evidence type="ECO:0000313" key="2">
    <source>
        <dbReference type="EMBL" id="TPX31372.1"/>
    </source>
</evidence>